<name>A0AAE3MFK1_9BACT</name>
<dbReference type="EMBL" id="JAPDPI010000028">
    <property type="protein sequence ID" value="MCW3806682.1"/>
    <property type="molecule type" value="Genomic_DNA"/>
</dbReference>
<comment type="caution">
    <text evidence="2">The sequence shown here is derived from an EMBL/GenBank/DDBJ whole genome shotgun (WGS) entry which is preliminary data.</text>
</comment>
<dbReference type="RefSeq" id="WP_301200340.1">
    <property type="nucleotide sequence ID" value="NZ_JAPDPI010000028.1"/>
</dbReference>
<reference evidence="2" key="1">
    <citation type="submission" date="2022-10" db="EMBL/GenBank/DDBJ databases">
        <authorList>
            <person name="Yu W.X."/>
        </authorList>
    </citation>
    <scope>NUCLEOTIDE SEQUENCE</scope>
    <source>
        <strain evidence="2">D04</strain>
    </source>
</reference>
<evidence type="ECO:0000313" key="2">
    <source>
        <dbReference type="EMBL" id="MCW3806682.1"/>
    </source>
</evidence>
<accession>A0AAE3MFK1</accession>
<dbReference type="AlphaFoldDB" id="A0AAE3MFK1"/>
<gene>
    <name evidence="2" type="ORF">OM074_13685</name>
</gene>
<evidence type="ECO:0000256" key="1">
    <source>
        <dbReference type="SAM" id="MobiDB-lite"/>
    </source>
</evidence>
<evidence type="ECO:0000313" key="3">
    <source>
        <dbReference type="Proteomes" id="UP001207408"/>
    </source>
</evidence>
<dbReference type="Proteomes" id="UP001207408">
    <property type="component" value="Unassembled WGS sequence"/>
</dbReference>
<sequence length="67" mass="8001">MQKPDSHTIQEATQRAKQRLPIEELQRRNKYKDITEQDYNNLFDCAETFSLLILESLSKEEVVEQEM</sequence>
<feature type="region of interest" description="Disordered" evidence="1">
    <location>
        <begin position="1"/>
        <end position="21"/>
    </location>
</feature>
<organism evidence="2 3">
    <name type="scientific">Plebeiibacterium marinum</name>
    <dbReference type="NCBI Taxonomy" id="2992111"/>
    <lineage>
        <taxon>Bacteria</taxon>
        <taxon>Pseudomonadati</taxon>
        <taxon>Bacteroidota</taxon>
        <taxon>Bacteroidia</taxon>
        <taxon>Marinilabiliales</taxon>
        <taxon>Marinilabiliaceae</taxon>
        <taxon>Plebeiibacterium</taxon>
    </lineage>
</organism>
<protein>
    <submittedName>
        <fullName evidence="2">Uncharacterized protein</fullName>
    </submittedName>
</protein>
<keyword evidence="3" id="KW-1185">Reference proteome</keyword>
<proteinExistence type="predicted"/>